<dbReference type="Gene3D" id="2.130.10.30">
    <property type="entry name" value="Regulator of chromosome condensation 1/beta-lactamase-inhibitor protein II"/>
    <property type="match status" value="3"/>
</dbReference>
<dbReference type="EMBL" id="CP078078">
    <property type="protein sequence ID" value="UPL18797.1"/>
    <property type="molecule type" value="Genomic_DNA"/>
</dbReference>
<feature type="signal peptide" evidence="1">
    <location>
        <begin position="1"/>
        <end position="26"/>
    </location>
</feature>
<dbReference type="Pfam" id="PF00415">
    <property type="entry name" value="RCC1"/>
    <property type="match status" value="3"/>
</dbReference>
<evidence type="ECO:0008006" key="4">
    <source>
        <dbReference type="Google" id="ProtNLM"/>
    </source>
</evidence>
<evidence type="ECO:0000256" key="1">
    <source>
        <dbReference type="SAM" id="SignalP"/>
    </source>
</evidence>
<accession>A0ABY4J1B8</accession>
<sequence>MTARRRRRLAPFIVAIAIAVAASVLGASQGSVAQFGDAGRVQSSVAAVDSVPLSFVGIDAGENYSMGWTAAGEIFTWGGNSGGQLGNGSVGGSRLVPERVMLPPGVEVVKADGGLDTVIALAADGGVYTWGNGAISGTSPTPSRNAFFDSLGDPVVGVSSGGYYYLAWTESGALYSWGTGGSGRLGRPATGQSPPARVTAQGLDTQVVVGAAAGRFQGIASVDGGAVTVAWGSGFGTAAGVTLTGITSTVGGVAAGTDVVLAWGQDGSLFSATSAAASVVVGATGIVGADASFPAAGSSSFYAWRADGALFAWGDNSQGQLGLGTTGGSVPSPTPVTLAPGSVALQTGAGADHALYLGQDGTFSSAGSNAFGQLGTGDTIPRNTFGSAITILRWPQ</sequence>
<organism evidence="2 3">
    <name type="scientific">Microbacterium aurugineum</name>
    <dbReference type="NCBI Taxonomy" id="2851642"/>
    <lineage>
        <taxon>Bacteria</taxon>
        <taxon>Bacillati</taxon>
        <taxon>Actinomycetota</taxon>
        <taxon>Actinomycetes</taxon>
        <taxon>Micrococcales</taxon>
        <taxon>Microbacteriaceae</taxon>
        <taxon>Microbacterium</taxon>
    </lineage>
</organism>
<dbReference type="RefSeq" id="WP_248569767.1">
    <property type="nucleotide sequence ID" value="NZ_CP078078.1"/>
</dbReference>
<keyword evidence="1" id="KW-0732">Signal</keyword>
<keyword evidence="3" id="KW-1185">Reference proteome</keyword>
<dbReference type="InterPro" id="IPR000408">
    <property type="entry name" value="Reg_chr_condens"/>
</dbReference>
<dbReference type="PANTHER" id="PTHR45982">
    <property type="entry name" value="REGULATOR OF CHROMOSOME CONDENSATION"/>
    <property type="match status" value="1"/>
</dbReference>
<dbReference type="InterPro" id="IPR051553">
    <property type="entry name" value="Ran_GTPase-activating"/>
</dbReference>
<dbReference type="InterPro" id="IPR009091">
    <property type="entry name" value="RCC1/BLIP-II"/>
</dbReference>
<dbReference type="PRINTS" id="PR00633">
    <property type="entry name" value="RCCNDNSATION"/>
</dbReference>
<evidence type="ECO:0000313" key="2">
    <source>
        <dbReference type="EMBL" id="UPL18797.1"/>
    </source>
</evidence>
<dbReference type="Proteomes" id="UP000830631">
    <property type="component" value="Chromosome"/>
</dbReference>
<dbReference type="PROSITE" id="PS50012">
    <property type="entry name" value="RCC1_3"/>
    <property type="match status" value="4"/>
</dbReference>
<dbReference type="PANTHER" id="PTHR45982:SF1">
    <property type="entry name" value="REGULATOR OF CHROMOSOME CONDENSATION"/>
    <property type="match status" value="1"/>
</dbReference>
<gene>
    <name evidence="2" type="ORF">KV397_14035</name>
</gene>
<proteinExistence type="predicted"/>
<reference evidence="2 3" key="1">
    <citation type="submission" date="2021-06" db="EMBL/GenBank/DDBJ databases">
        <title>Genome-based taxonomic framework of Microbacterium strains isolated from marine environment, the description of four new species and reclassification of four preexisting species.</title>
        <authorList>
            <person name="Lee S.D."/>
            <person name="Kim S.-M."/>
            <person name="Byeon Y.-S."/>
            <person name="Yang H.L."/>
            <person name="Kim I.S."/>
        </authorList>
    </citation>
    <scope>NUCLEOTIDE SEQUENCE [LARGE SCALE GENOMIC DNA]</scope>
    <source>
        <strain evidence="2 3">KSW4-10</strain>
    </source>
</reference>
<protein>
    <recommendedName>
        <fullName evidence="4">Alpha-tubulin suppressor</fullName>
    </recommendedName>
</protein>
<dbReference type="SUPFAM" id="SSF50985">
    <property type="entry name" value="RCC1/BLIP-II"/>
    <property type="match status" value="1"/>
</dbReference>
<evidence type="ECO:0000313" key="3">
    <source>
        <dbReference type="Proteomes" id="UP000830631"/>
    </source>
</evidence>
<feature type="chain" id="PRO_5045700273" description="Alpha-tubulin suppressor" evidence="1">
    <location>
        <begin position="27"/>
        <end position="396"/>
    </location>
</feature>
<name>A0ABY4J1B8_9MICO</name>